<comment type="caution">
    <text evidence="1">The sequence shown here is derived from an EMBL/GenBank/DDBJ whole genome shotgun (WGS) entry which is preliminary data.</text>
</comment>
<dbReference type="RefSeq" id="WP_224142154.1">
    <property type="nucleotide sequence ID" value="NZ_JAIQUM010000148.1"/>
</dbReference>
<name>A0ABS7V0E1_9BACI</name>
<reference evidence="1" key="1">
    <citation type="submission" date="2024-05" db="EMBL/GenBank/DDBJ databases">
        <title>Metabacillus sp. nov., isolated from the rhizosphere soil of tomato plants.</title>
        <authorList>
            <person name="Ma R."/>
        </authorList>
    </citation>
    <scope>NUCLEOTIDE SEQUENCE</scope>
    <source>
        <strain evidence="1">DBTR6</strain>
    </source>
</reference>
<feature type="non-terminal residue" evidence="1">
    <location>
        <position position="1"/>
    </location>
</feature>
<proteinExistence type="predicted"/>
<gene>
    <name evidence="1" type="ORF">K9V48_26935</name>
</gene>
<sequence>YAAAKLLPKPKTLIHQPCIKSCIKDKIKTYPEHRANPFGMRGSLFLCSFSVLPEIAIMLTRFV</sequence>
<accession>A0ABS7V0E1</accession>
<dbReference type="Proteomes" id="UP001165287">
    <property type="component" value="Unassembled WGS sequence"/>
</dbReference>
<organism evidence="1 2">
    <name type="scientific">Metabacillus rhizolycopersici</name>
    <dbReference type="NCBI Taxonomy" id="2875709"/>
    <lineage>
        <taxon>Bacteria</taxon>
        <taxon>Bacillati</taxon>
        <taxon>Bacillota</taxon>
        <taxon>Bacilli</taxon>
        <taxon>Bacillales</taxon>
        <taxon>Bacillaceae</taxon>
        <taxon>Metabacillus</taxon>
    </lineage>
</organism>
<protein>
    <submittedName>
        <fullName evidence="1">Uncharacterized protein</fullName>
    </submittedName>
</protein>
<keyword evidence="2" id="KW-1185">Reference proteome</keyword>
<evidence type="ECO:0000313" key="1">
    <source>
        <dbReference type="EMBL" id="MBZ5753749.1"/>
    </source>
</evidence>
<evidence type="ECO:0000313" key="2">
    <source>
        <dbReference type="Proteomes" id="UP001165287"/>
    </source>
</evidence>
<dbReference type="EMBL" id="JAIQUM010000148">
    <property type="protein sequence ID" value="MBZ5753749.1"/>
    <property type="molecule type" value="Genomic_DNA"/>
</dbReference>